<reference evidence="2" key="1">
    <citation type="journal article" date="2015" name="Proc. Natl. Acad. Sci. U.S.A.">
        <title>Networks of energetic and metabolic interactions define dynamics in microbial communities.</title>
        <authorList>
            <person name="Embree M."/>
            <person name="Liu J.K."/>
            <person name="Al-Bassam M.M."/>
            <person name="Zengler K."/>
        </authorList>
    </citation>
    <scope>NUCLEOTIDE SEQUENCE</scope>
</reference>
<dbReference type="PANTHER" id="PTHR36928">
    <property type="entry name" value="PHOSPHATASE YCDX-RELATED"/>
    <property type="match status" value="1"/>
</dbReference>
<dbReference type="Pfam" id="PF02811">
    <property type="entry name" value="PHP"/>
    <property type="match status" value="1"/>
</dbReference>
<dbReference type="NCBIfam" id="NF004981">
    <property type="entry name" value="PRK06361.1"/>
    <property type="match status" value="1"/>
</dbReference>
<dbReference type="EMBL" id="LNQE01000901">
    <property type="protein sequence ID" value="KUG23520.1"/>
    <property type="molecule type" value="Genomic_DNA"/>
</dbReference>
<evidence type="ECO:0000313" key="2">
    <source>
        <dbReference type="EMBL" id="KUG23520.1"/>
    </source>
</evidence>
<dbReference type="GO" id="GO:0042578">
    <property type="term" value="F:phosphoric ester hydrolase activity"/>
    <property type="evidence" value="ECO:0007669"/>
    <property type="project" value="TreeGrafter"/>
</dbReference>
<dbReference type="GO" id="GO:0005829">
    <property type="term" value="C:cytosol"/>
    <property type="evidence" value="ECO:0007669"/>
    <property type="project" value="TreeGrafter"/>
</dbReference>
<proteinExistence type="predicted"/>
<accession>A0A0W8FRJ7</accession>
<sequence length="216" mass="23448">MIDLHTHSIFSDGVLIPTELAQRAYAAGYEALAITDHVDHSNIDFILPRIIKVCSKITEKGNINALPGIEITHVDPRDISKLADDARKLGAKIVVVHGETIVEPVPPGTNLAALKSAIDILAHPGLLTEEEARLAEERGIYLEITTRKGHSLSNGHVVQIARKFKANLVFNNDAHVPADFVSSKMAAKVARGAGLNDDEISIMFENSKRIVQKVSV</sequence>
<dbReference type="SUPFAM" id="SSF89550">
    <property type="entry name" value="PHP domain-like"/>
    <property type="match status" value="1"/>
</dbReference>
<dbReference type="SMART" id="SM00481">
    <property type="entry name" value="POLIIIAc"/>
    <property type="match status" value="1"/>
</dbReference>
<comment type="caution">
    <text evidence="2">The sequence shown here is derived from an EMBL/GenBank/DDBJ whole genome shotgun (WGS) entry which is preliminary data.</text>
</comment>
<dbReference type="InterPro" id="IPR050243">
    <property type="entry name" value="PHP_phosphatase"/>
</dbReference>
<dbReference type="PANTHER" id="PTHR36928:SF1">
    <property type="entry name" value="PHOSPHATASE YCDX-RELATED"/>
    <property type="match status" value="1"/>
</dbReference>
<protein>
    <recommendedName>
        <fullName evidence="1">Polymerase/histidinol phosphatase N-terminal domain-containing protein</fullName>
    </recommendedName>
</protein>
<gene>
    <name evidence="2" type="ORF">ASZ90_006685</name>
</gene>
<dbReference type="InterPro" id="IPR003141">
    <property type="entry name" value="Pol/His_phosphatase_N"/>
</dbReference>
<dbReference type="AlphaFoldDB" id="A0A0W8FRJ7"/>
<evidence type="ECO:0000259" key="1">
    <source>
        <dbReference type="SMART" id="SM00481"/>
    </source>
</evidence>
<dbReference type="GO" id="GO:0008270">
    <property type="term" value="F:zinc ion binding"/>
    <property type="evidence" value="ECO:0007669"/>
    <property type="project" value="TreeGrafter"/>
</dbReference>
<feature type="domain" description="Polymerase/histidinol phosphatase N-terminal" evidence="1">
    <location>
        <begin position="2"/>
        <end position="75"/>
    </location>
</feature>
<dbReference type="InterPro" id="IPR016195">
    <property type="entry name" value="Pol/histidinol_Pase-like"/>
</dbReference>
<dbReference type="CDD" id="cd07432">
    <property type="entry name" value="PHP_HisPPase"/>
    <property type="match status" value="1"/>
</dbReference>
<dbReference type="InterPro" id="IPR004013">
    <property type="entry name" value="PHP_dom"/>
</dbReference>
<dbReference type="Gene3D" id="3.20.20.140">
    <property type="entry name" value="Metal-dependent hydrolases"/>
    <property type="match status" value="1"/>
</dbReference>
<name>A0A0W8FRJ7_9ZZZZ</name>
<organism evidence="2">
    <name type="scientific">hydrocarbon metagenome</name>
    <dbReference type="NCBI Taxonomy" id="938273"/>
    <lineage>
        <taxon>unclassified sequences</taxon>
        <taxon>metagenomes</taxon>
        <taxon>ecological metagenomes</taxon>
    </lineage>
</organism>